<dbReference type="OrthoDB" id="7862313at2759"/>
<evidence type="ECO:0000256" key="2">
    <source>
        <dbReference type="ARBA" id="ARBA00004496"/>
    </source>
</evidence>
<evidence type="ECO:0000256" key="6">
    <source>
        <dbReference type="ARBA" id="ARBA00022927"/>
    </source>
</evidence>
<dbReference type="PANTHER" id="PTHR10527">
    <property type="entry name" value="IMPORTIN BETA"/>
    <property type="match status" value="1"/>
</dbReference>
<accession>A0A1E4SPI9</accession>
<dbReference type="InterPro" id="IPR057672">
    <property type="entry name" value="TPR_IPO4/5"/>
</dbReference>
<gene>
    <name evidence="9" type="ORF">CANTADRAFT_24371</name>
</gene>
<dbReference type="GO" id="GO:0008139">
    <property type="term" value="F:nuclear localization sequence binding"/>
    <property type="evidence" value="ECO:0007669"/>
    <property type="project" value="EnsemblFungi"/>
</dbReference>
<dbReference type="STRING" id="984487.A0A1E4SPI9"/>
<evidence type="ECO:0000256" key="3">
    <source>
        <dbReference type="ARBA" id="ARBA00022448"/>
    </source>
</evidence>
<reference evidence="10" key="1">
    <citation type="submission" date="2016-05" db="EMBL/GenBank/DDBJ databases">
        <title>Comparative genomics of biotechnologically important yeasts.</title>
        <authorList>
            <consortium name="DOE Joint Genome Institute"/>
            <person name="Riley R."/>
            <person name="Haridas S."/>
            <person name="Wolfe K.H."/>
            <person name="Lopes M.R."/>
            <person name="Hittinger C.T."/>
            <person name="Goker M."/>
            <person name="Salamov A."/>
            <person name="Wisecaver J."/>
            <person name="Long T.M."/>
            <person name="Aerts A.L."/>
            <person name="Barry K."/>
            <person name="Choi C."/>
            <person name="Clum A."/>
            <person name="Coughlan A.Y."/>
            <person name="Deshpande S."/>
            <person name="Douglass A.P."/>
            <person name="Hanson S.J."/>
            <person name="Klenk H.-P."/>
            <person name="Labutti K."/>
            <person name="Lapidus A."/>
            <person name="Lindquist E."/>
            <person name="Lipzen A."/>
            <person name="Meier-Kolthoff J.P."/>
            <person name="Ohm R.A."/>
            <person name="Otillar R.P."/>
            <person name="Pangilinan J."/>
            <person name="Peng Y."/>
            <person name="Rokas A."/>
            <person name="Rosa C.A."/>
            <person name="Scheuner C."/>
            <person name="Sibirny A.A."/>
            <person name="Slot J.C."/>
            <person name="Stielow J.B."/>
            <person name="Sun H."/>
            <person name="Kurtzman C.P."/>
            <person name="Blackwell M."/>
            <person name="Grigoriev I.V."/>
            <person name="Jeffries T.W."/>
        </authorList>
    </citation>
    <scope>NUCLEOTIDE SEQUENCE [LARGE SCALE GENOMIC DNA]</scope>
    <source>
        <strain evidence="10">NRRL Y-17324</strain>
    </source>
</reference>
<evidence type="ECO:0000313" key="10">
    <source>
        <dbReference type="Proteomes" id="UP000094285"/>
    </source>
</evidence>
<dbReference type="AlphaFoldDB" id="A0A1E4SPI9"/>
<dbReference type="GO" id="GO:2000220">
    <property type="term" value="P:regulation of pseudohyphal growth"/>
    <property type="evidence" value="ECO:0007669"/>
    <property type="project" value="EnsemblFungi"/>
</dbReference>
<dbReference type="GO" id="GO:0061608">
    <property type="term" value="F:nuclear import signal receptor activity"/>
    <property type="evidence" value="ECO:0007669"/>
    <property type="project" value="EnsemblFungi"/>
</dbReference>
<dbReference type="GO" id="GO:0005737">
    <property type="term" value="C:cytoplasm"/>
    <property type="evidence" value="ECO:0007669"/>
    <property type="project" value="UniProtKB-SubCell"/>
</dbReference>
<proteinExistence type="predicted"/>
<evidence type="ECO:0000256" key="1">
    <source>
        <dbReference type="ARBA" id="ARBA00004123"/>
    </source>
</evidence>
<sequence length="1104" mass="121528">MDNQYLVSLEETLRKTLVPDSNVIKQASQSLTKDFYTNPLALPALFQILQSAQDDEMKQLASVEARKLVLANWEKVDASTKPAIRQALLENTFKQPSKLIRHSSARVVAAIGEIDLENNEWAELLPTLVSGVNDSDAQTKEMAAYTLYTLLETQIPALAPHIDDFLTLFAGLLTDQTSRDIRVNAVLALDVISQFIEEDSQINPQVASKFRESIPHMVEVLKEVISNDDSEKAKEVFNVFNSLIFLDTKLVGDYLINLIQFIAEIASNTQLDEEYRTFGLQFLISCVNLRKSKISSNKLGPHLIQIAVQIASEEIDIEAELDNEDEENENEENSPSSLALRLISALSGELPPSQVINPLFEVLPKFLASSNQFERRGALLSIGVASSGAPDYFSTQVPKIIGAIVAGLKDSQMIVRVAALRALSSVTSDLQDVIASHHEQLLPLIIDIIDSATSVMTYKYACYALDGLIEFMSHDAMGSYIEPLMNKLFHMLQQANTSSLKSAIVSAIGSTAFASGKTFTPYFNNSVQYLEPFISIQETEGLTEDDIELRAMTFENISTMARAVGSESFSVYAKPLVEAAYTSLNSEHSRIRESGFAFISNMAKVYGKEFAGFLDQIVPQILKCLEQSEYTFNVEDFDEDAEDEDLANGLNVHTGITIEKEIAAVALAELATGTGTDFVKYLEPSIKTLADQIENSYGMRDSAMNTLFKITKAMFKAHYGDNFKAPKGVPATSYVDPSILQLIQQVRGIAVPLLEEEFEISMVICILDSIADSLFTFGSIALIDDANNTEALEKVCVQLMTILKKEHPCQVEDEEGPSDEEQESSETDALLYESALEVLVNLSLALEGDFAKIFTSFKDIMLTNLASKSKTIRVSSSGALAEIVGGLKSNNPFSNDLLQIFIDRATNDKSLEVKGNAAYGIGLIVEHSTVDLSSTYPTLLQLLFQLLSKADRKADTDDEETKDVVNRSYANAAGCAARLALKHESAVPLEHVIGPLLAHLPLETGLEENAPIFKLIIKLYESQNEVIVAQTQQVVGIFSKVFLAEAERIKLINESTLGREENIENMKQFASEDLKAKVVELLKFLDQKFAGVVSSDPVLKTVIA</sequence>
<keyword evidence="7" id="KW-0539">Nucleus</keyword>
<dbReference type="PROSITE" id="PS50166">
    <property type="entry name" value="IMPORTIN_B_NT"/>
    <property type="match status" value="1"/>
</dbReference>
<keyword evidence="5" id="KW-0677">Repeat</keyword>
<dbReference type="InterPro" id="IPR040122">
    <property type="entry name" value="Importin_beta"/>
</dbReference>
<keyword evidence="4" id="KW-0963">Cytoplasm</keyword>
<dbReference type="SUPFAM" id="SSF48371">
    <property type="entry name" value="ARM repeat"/>
    <property type="match status" value="2"/>
</dbReference>
<evidence type="ECO:0000256" key="7">
    <source>
        <dbReference type="ARBA" id="ARBA00023242"/>
    </source>
</evidence>
<dbReference type="Pfam" id="PF25780">
    <property type="entry name" value="TPR_IPO5"/>
    <property type="match status" value="1"/>
</dbReference>
<dbReference type="Proteomes" id="UP000094285">
    <property type="component" value="Unassembled WGS sequence"/>
</dbReference>
<dbReference type="GO" id="GO:0034399">
    <property type="term" value="C:nuclear periphery"/>
    <property type="evidence" value="ECO:0007669"/>
    <property type="project" value="EnsemblFungi"/>
</dbReference>
<protein>
    <submittedName>
        <fullName evidence="9">Ran binding protein</fullName>
    </submittedName>
</protein>
<organism evidence="9 10">
    <name type="scientific">Suhomyces tanzawaensis NRRL Y-17324</name>
    <dbReference type="NCBI Taxonomy" id="984487"/>
    <lineage>
        <taxon>Eukaryota</taxon>
        <taxon>Fungi</taxon>
        <taxon>Dikarya</taxon>
        <taxon>Ascomycota</taxon>
        <taxon>Saccharomycotina</taxon>
        <taxon>Pichiomycetes</taxon>
        <taxon>Debaryomycetaceae</taxon>
        <taxon>Suhomyces</taxon>
    </lineage>
</organism>
<keyword evidence="10" id="KW-1185">Reference proteome</keyword>
<dbReference type="Pfam" id="PF25574">
    <property type="entry name" value="TPR_IMB1"/>
    <property type="match status" value="1"/>
</dbReference>
<dbReference type="SMART" id="SM00913">
    <property type="entry name" value="IBN_N"/>
    <property type="match status" value="1"/>
</dbReference>
<dbReference type="GO" id="GO:0031267">
    <property type="term" value="F:small GTPase binding"/>
    <property type="evidence" value="ECO:0007669"/>
    <property type="project" value="InterPro"/>
</dbReference>
<dbReference type="InterPro" id="IPR058584">
    <property type="entry name" value="IMB1_TNPO1-like_TPR"/>
</dbReference>
<feature type="domain" description="Importin N-terminal" evidence="8">
    <location>
        <begin position="27"/>
        <end position="94"/>
    </location>
</feature>
<evidence type="ECO:0000256" key="5">
    <source>
        <dbReference type="ARBA" id="ARBA00022737"/>
    </source>
</evidence>
<dbReference type="GeneID" id="30981228"/>
<keyword evidence="3" id="KW-0813">Transport</keyword>
<dbReference type="GO" id="GO:0006607">
    <property type="term" value="P:NLS-bearing protein import into nucleus"/>
    <property type="evidence" value="ECO:0007669"/>
    <property type="project" value="EnsemblFungi"/>
</dbReference>
<dbReference type="InterPro" id="IPR001494">
    <property type="entry name" value="Importin-beta_N"/>
</dbReference>
<evidence type="ECO:0000313" key="9">
    <source>
        <dbReference type="EMBL" id="ODV81423.1"/>
    </source>
</evidence>
<evidence type="ECO:0000259" key="8">
    <source>
        <dbReference type="PROSITE" id="PS50166"/>
    </source>
</evidence>
<comment type="subcellular location">
    <subcellularLocation>
        <location evidence="2">Cytoplasm</location>
    </subcellularLocation>
    <subcellularLocation>
        <location evidence="1">Nucleus</location>
    </subcellularLocation>
</comment>
<dbReference type="Gene3D" id="1.25.10.10">
    <property type="entry name" value="Leucine-rich Repeat Variant"/>
    <property type="match status" value="1"/>
</dbReference>
<keyword evidence="6" id="KW-0653">Protein transport</keyword>
<dbReference type="Pfam" id="PF03810">
    <property type="entry name" value="IBN_N"/>
    <property type="match status" value="1"/>
</dbReference>
<dbReference type="EMBL" id="KV453909">
    <property type="protein sequence ID" value="ODV81423.1"/>
    <property type="molecule type" value="Genomic_DNA"/>
</dbReference>
<name>A0A1E4SPI9_9ASCO</name>
<dbReference type="RefSeq" id="XP_020066545.1">
    <property type="nucleotide sequence ID" value="XM_020207091.1"/>
</dbReference>
<dbReference type="InterPro" id="IPR016024">
    <property type="entry name" value="ARM-type_fold"/>
</dbReference>
<evidence type="ECO:0000256" key="4">
    <source>
        <dbReference type="ARBA" id="ARBA00022490"/>
    </source>
</evidence>
<dbReference type="InterPro" id="IPR011989">
    <property type="entry name" value="ARM-like"/>
</dbReference>